<protein>
    <recommendedName>
        <fullName evidence="4">Lipid A deacylase LpxR family protein</fullName>
    </recommendedName>
</protein>
<dbReference type="Proteomes" id="UP000192678">
    <property type="component" value="Unassembled WGS sequence"/>
</dbReference>
<dbReference type="STRING" id="475255.SAMN04488101_105152"/>
<evidence type="ECO:0000313" key="3">
    <source>
        <dbReference type="Proteomes" id="UP000192678"/>
    </source>
</evidence>
<accession>A0A1W2D1P9</accession>
<keyword evidence="1" id="KW-0472">Membrane</keyword>
<name>A0A1W2D1P9_9SPHI</name>
<gene>
    <name evidence="2" type="ORF">SAMN04488101_105152</name>
</gene>
<feature type="transmembrane region" description="Helical" evidence="1">
    <location>
        <begin position="35"/>
        <end position="52"/>
    </location>
</feature>
<dbReference type="EMBL" id="FWYB01000005">
    <property type="protein sequence ID" value="SMC90962.1"/>
    <property type="molecule type" value="Genomic_DNA"/>
</dbReference>
<organism evidence="2 3">
    <name type="scientific">Pedobacter nyackensis</name>
    <dbReference type="NCBI Taxonomy" id="475255"/>
    <lineage>
        <taxon>Bacteria</taxon>
        <taxon>Pseudomonadati</taxon>
        <taxon>Bacteroidota</taxon>
        <taxon>Sphingobacteriia</taxon>
        <taxon>Sphingobacteriales</taxon>
        <taxon>Sphingobacteriaceae</taxon>
        <taxon>Pedobacter</taxon>
    </lineage>
</organism>
<proteinExistence type="predicted"/>
<evidence type="ECO:0000313" key="2">
    <source>
        <dbReference type="EMBL" id="SMC90962.1"/>
    </source>
</evidence>
<keyword evidence="3" id="KW-1185">Reference proteome</keyword>
<dbReference type="Pfam" id="PF09982">
    <property type="entry name" value="LpxR"/>
    <property type="match status" value="1"/>
</dbReference>
<keyword evidence="1" id="KW-0812">Transmembrane</keyword>
<dbReference type="AlphaFoldDB" id="A0A1W2D1P9"/>
<dbReference type="InterPro" id="IPR018707">
    <property type="entry name" value="LpxR"/>
</dbReference>
<keyword evidence="1" id="KW-1133">Transmembrane helix</keyword>
<dbReference type="InterPro" id="IPR037107">
    <property type="entry name" value="Put_OMP_sf"/>
</dbReference>
<reference evidence="2 3" key="1">
    <citation type="submission" date="2017-04" db="EMBL/GenBank/DDBJ databases">
        <authorList>
            <person name="Afonso C.L."/>
            <person name="Miller P.J."/>
            <person name="Scott M.A."/>
            <person name="Spackman E."/>
            <person name="Goraichik I."/>
            <person name="Dimitrov K.M."/>
            <person name="Suarez D.L."/>
            <person name="Swayne D.E."/>
        </authorList>
    </citation>
    <scope>NUCLEOTIDE SEQUENCE [LARGE SCALE GENOMIC DNA]</scope>
    <source>
        <strain evidence="2 3">DSM 19625</strain>
    </source>
</reference>
<dbReference type="Gene3D" id="2.40.128.140">
    <property type="entry name" value="Outer membrane protein"/>
    <property type="match status" value="1"/>
</dbReference>
<evidence type="ECO:0008006" key="4">
    <source>
        <dbReference type="Google" id="ProtNLM"/>
    </source>
</evidence>
<evidence type="ECO:0000256" key="1">
    <source>
        <dbReference type="SAM" id="Phobius"/>
    </source>
</evidence>
<sequence>MLITYLKNSRSLVKLFQQVEGYKFNFQYYRGMKRFLYLLFLLWFSVVNASFARQEAPRRLLQAYWDDDYINFYGHGTDKAYTNANKFTLFYIKKKPSNLLIERILPKAGDSSLNIFGFGLSQLIFTPNIITNPDFQPDDYPWSGSLYATYSLYSYNEKKKYNLQTELDLGVNGPASLARQAQEIAHRLVSYQQPNGWANQFGNSLVLNLNFRAEKRLLYHSNFLEVIGGGQLQAGTGINAAAAYALIRIGKMSPYFQGLMKQYSRPETGSKVQIYFIIKPMLQLVLSNAMLQGGINASRPAPLLVPGKNGTAPTLKYYQPINHIITSYAFGPVLVLNKFSVSSIQTTSTPLMKDLYGITWGNFTFTYVF</sequence>